<evidence type="ECO:0000256" key="7">
    <source>
        <dbReference type="ARBA" id="ARBA00022737"/>
    </source>
</evidence>
<reference evidence="19" key="4">
    <citation type="submission" date="2025-08" db="UniProtKB">
        <authorList>
            <consortium name="Ensembl"/>
        </authorList>
    </citation>
    <scope>IDENTIFICATION</scope>
</reference>
<dbReference type="Proteomes" id="UP000314986">
    <property type="component" value="Unassembled WGS sequence"/>
</dbReference>
<dbReference type="InterPro" id="IPR002110">
    <property type="entry name" value="Ankyrin_rpt"/>
</dbReference>
<keyword evidence="8" id="KW-0227">DNA damage</keyword>
<feature type="compositionally biased region" description="Acidic residues" evidence="17">
    <location>
        <begin position="466"/>
        <end position="492"/>
    </location>
</feature>
<reference evidence="20" key="1">
    <citation type="journal article" date="2006" name="Science">
        <title>Ancient noncoding elements conserved in the human genome.</title>
        <authorList>
            <person name="Venkatesh B."/>
            <person name="Kirkness E.F."/>
            <person name="Loh Y.H."/>
            <person name="Halpern A.L."/>
            <person name="Lee A.P."/>
            <person name="Johnson J."/>
            <person name="Dandona N."/>
            <person name="Viswanathan L.D."/>
            <person name="Tay A."/>
            <person name="Venter J.C."/>
            <person name="Strausberg R.L."/>
            <person name="Brenner S."/>
        </authorList>
    </citation>
    <scope>NUCLEOTIDE SEQUENCE [LARGE SCALE GENOMIC DNA]</scope>
</reference>
<evidence type="ECO:0000256" key="13">
    <source>
        <dbReference type="ARBA" id="ARBA00023242"/>
    </source>
</evidence>
<dbReference type="STRING" id="7868.ENSCMIP00000011120"/>
<feature type="compositionally biased region" description="Acidic residues" evidence="17">
    <location>
        <begin position="748"/>
        <end position="759"/>
    </location>
</feature>
<feature type="compositionally biased region" description="Polar residues" evidence="17">
    <location>
        <begin position="726"/>
        <end position="737"/>
    </location>
</feature>
<evidence type="ECO:0000256" key="9">
    <source>
        <dbReference type="ARBA" id="ARBA00022803"/>
    </source>
</evidence>
<evidence type="ECO:0000256" key="10">
    <source>
        <dbReference type="ARBA" id="ARBA00022853"/>
    </source>
</evidence>
<dbReference type="GeneTree" id="ENSGT00940000160188"/>
<feature type="signal peptide" evidence="18">
    <location>
        <begin position="1"/>
        <end position="17"/>
    </location>
</feature>
<feature type="repeat" description="ANK" evidence="16">
    <location>
        <begin position="585"/>
        <end position="617"/>
    </location>
</feature>
<reference evidence="19" key="5">
    <citation type="submission" date="2025-09" db="UniProtKB">
        <authorList>
            <consortium name="Ensembl"/>
        </authorList>
    </citation>
    <scope>IDENTIFICATION</scope>
</reference>
<dbReference type="OMA" id="ITQHLAK"/>
<dbReference type="Gene3D" id="3.80.10.10">
    <property type="entry name" value="Ribonuclease Inhibitor"/>
    <property type="match status" value="3"/>
</dbReference>
<dbReference type="Ensembl" id="ENSCMIT00000011399.1">
    <property type="protein sequence ID" value="ENSCMIP00000011120.1"/>
    <property type="gene ID" value="ENSCMIG00000005801.1"/>
</dbReference>
<reference evidence="20" key="3">
    <citation type="journal article" date="2014" name="Nature">
        <title>Elephant shark genome provides unique insights into gnathostome evolution.</title>
        <authorList>
            <consortium name="International Elephant Shark Genome Sequencing Consortium"/>
            <person name="Venkatesh B."/>
            <person name="Lee A.P."/>
            <person name="Ravi V."/>
            <person name="Maurya A.K."/>
            <person name="Lian M.M."/>
            <person name="Swann J.B."/>
            <person name="Ohta Y."/>
            <person name="Flajnik M.F."/>
            <person name="Sutoh Y."/>
            <person name="Kasahara M."/>
            <person name="Hoon S."/>
            <person name="Gangu V."/>
            <person name="Roy S.W."/>
            <person name="Irimia M."/>
            <person name="Korzh V."/>
            <person name="Kondrychyn I."/>
            <person name="Lim Z.W."/>
            <person name="Tay B.H."/>
            <person name="Tohari S."/>
            <person name="Kong K.W."/>
            <person name="Ho S."/>
            <person name="Lorente-Galdos B."/>
            <person name="Quilez J."/>
            <person name="Marques-Bonet T."/>
            <person name="Raney B.J."/>
            <person name="Ingham P.W."/>
            <person name="Tay A."/>
            <person name="Hillier L.W."/>
            <person name="Minx P."/>
            <person name="Boehm T."/>
            <person name="Wilson R.K."/>
            <person name="Brenner S."/>
            <person name="Warren W.C."/>
        </authorList>
    </citation>
    <scope>NUCLEOTIDE SEQUENCE [LARGE SCALE GENOMIC DNA]</scope>
</reference>
<dbReference type="GO" id="GO:0043596">
    <property type="term" value="C:nuclear replication fork"/>
    <property type="evidence" value="ECO:0007669"/>
    <property type="project" value="TreeGrafter"/>
</dbReference>
<evidence type="ECO:0000256" key="17">
    <source>
        <dbReference type="SAM" id="MobiDB-lite"/>
    </source>
</evidence>
<feature type="region of interest" description="Disordered" evidence="17">
    <location>
        <begin position="840"/>
        <end position="861"/>
    </location>
</feature>
<dbReference type="SMART" id="SM00368">
    <property type="entry name" value="LRR_RI"/>
    <property type="match status" value="4"/>
</dbReference>
<dbReference type="InterPro" id="IPR001611">
    <property type="entry name" value="Leu-rich_rpt"/>
</dbReference>
<evidence type="ECO:0000256" key="14">
    <source>
        <dbReference type="ARBA" id="ARBA00030801"/>
    </source>
</evidence>
<dbReference type="InterPro" id="IPR011990">
    <property type="entry name" value="TPR-like_helical_dom_sf"/>
</dbReference>
<evidence type="ECO:0000313" key="19">
    <source>
        <dbReference type="Ensembl" id="ENSCMIP00000011120.1"/>
    </source>
</evidence>
<evidence type="ECO:0000256" key="8">
    <source>
        <dbReference type="ARBA" id="ARBA00022763"/>
    </source>
</evidence>
<dbReference type="SMART" id="SM00028">
    <property type="entry name" value="TPR"/>
    <property type="match status" value="8"/>
</dbReference>
<dbReference type="PRINTS" id="PR01415">
    <property type="entry name" value="ANKYRIN"/>
</dbReference>
<keyword evidence="7" id="KW-0677">Repeat</keyword>
<evidence type="ECO:0000256" key="1">
    <source>
        <dbReference type="ARBA" id="ARBA00004123"/>
    </source>
</evidence>
<evidence type="ECO:0000256" key="3">
    <source>
        <dbReference type="ARBA" id="ARBA00010999"/>
    </source>
</evidence>
<feature type="repeat" description="ANK" evidence="16">
    <location>
        <begin position="516"/>
        <end position="548"/>
    </location>
</feature>
<dbReference type="Gene3D" id="1.25.40.10">
    <property type="entry name" value="Tetratricopeptide repeat domain"/>
    <property type="match status" value="2"/>
</dbReference>
<evidence type="ECO:0000256" key="6">
    <source>
        <dbReference type="ARBA" id="ARBA00022614"/>
    </source>
</evidence>
<proteinExistence type="inferred from homology"/>
<evidence type="ECO:0000256" key="16">
    <source>
        <dbReference type="PROSITE-ProRule" id="PRU00023"/>
    </source>
</evidence>
<feature type="compositionally biased region" description="Polar residues" evidence="17">
    <location>
        <begin position="907"/>
        <end position="923"/>
    </location>
</feature>
<dbReference type="GO" id="GO:0000724">
    <property type="term" value="P:double-strand break repair via homologous recombination"/>
    <property type="evidence" value="ECO:0007669"/>
    <property type="project" value="TreeGrafter"/>
</dbReference>
<dbReference type="SMART" id="SM00248">
    <property type="entry name" value="ANK"/>
    <property type="match status" value="3"/>
</dbReference>
<feature type="repeat" description="ANK" evidence="16">
    <location>
        <begin position="549"/>
        <end position="581"/>
    </location>
</feature>
<evidence type="ECO:0000313" key="20">
    <source>
        <dbReference type="Proteomes" id="UP000314986"/>
    </source>
</evidence>
<dbReference type="SUPFAM" id="SSF48403">
    <property type="entry name" value="Ankyrin repeat"/>
    <property type="match status" value="1"/>
</dbReference>
<keyword evidence="12" id="KW-0234">DNA repair</keyword>
<feature type="region of interest" description="Disordered" evidence="17">
    <location>
        <begin position="458"/>
        <end position="494"/>
    </location>
</feature>
<feature type="region of interest" description="Disordered" evidence="17">
    <location>
        <begin position="656"/>
        <end position="822"/>
    </location>
</feature>
<evidence type="ECO:0000256" key="15">
    <source>
        <dbReference type="ARBA" id="ARBA00033240"/>
    </source>
</evidence>
<dbReference type="PROSITE" id="PS50088">
    <property type="entry name" value="ANK_REPEAT"/>
    <property type="match status" value="3"/>
</dbReference>
<dbReference type="GO" id="GO:0006325">
    <property type="term" value="P:chromatin organization"/>
    <property type="evidence" value="ECO:0007669"/>
    <property type="project" value="UniProtKB-KW"/>
</dbReference>
<evidence type="ECO:0000256" key="2">
    <source>
        <dbReference type="ARBA" id="ARBA00004286"/>
    </source>
</evidence>
<name>A0A4W3H6Y5_CALMI</name>
<reference evidence="20" key="2">
    <citation type="journal article" date="2007" name="PLoS Biol.">
        <title>Survey sequencing and comparative analysis of the elephant shark (Callorhinchus milii) genome.</title>
        <authorList>
            <person name="Venkatesh B."/>
            <person name="Kirkness E.F."/>
            <person name="Loh Y.H."/>
            <person name="Halpern A.L."/>
            <person name="Lee A.P."/>
            <person name="Johnson J."/>
            <person name="Dandona N."/>
            <person name="Viswanathan L.D."/>
            <person name="Tay A."/>
            <person name="Venter J.C."/>
            <person name="Strausberg R.L."/>
            <person name="Brenner S."/>
        </authorList>
    </citation>
    <scope>NUCLEOTIDE SEQUENCE [LARGE SCALE GENOMIC DNA]</scope>
</reference>
<dbReference type="InParanoid" id="A0A4W3H6Y5"/>
<dbReference type="InterPro" id="IPR052311">
    <property type="entry name" value="MMS22L-TONSL_complex_comp"/>
</dbReference>
<dbReference type="GO" id="GO:0031297">
    <property type="term" value="P:replication fork processing"/>
    <property type="evidence" value="ECO:0007669"/>
    <property type="project" value="TreeGrafter"/>
</dbReference>
<dbReference type="InterPro" id="IPR019734">
    <property type="entry name" value="TPR_rpt"/>
</dbReference>
<feature type="compositionally biased region" description="Basic and acidic residues" evidence="17">
    <location>
        <begin position="806"/>
        <end position="818"/>
    </location>
</feature>
<organism evidence="19 20">
    <name type="scientific">Callorhinchus milii</name>
    <name type="common">Ghost shark</name>
    <dbReference type="NCBI Taxonomy" id="7868"/>
    <lineage>
        <taxon>Eukaryota</taxon>
        <taxon>Metazoa</taxon>
        <taxon>Chordata</taxon>
        <taxon>Craniata</taxon>
        <taxon>Vertebrata</taxon>
        <taxon>Chondrichthyes</taxon>
        <taxon>Holocephali</taxon>
        <taxon>Chimaeriformes</taxon>
        <taxon>Callorhinchidae</taxon>
        <taxon>Callorhinchus</taxon>
    </lineage>
</organism>
<dbReference type="PANTHER" id="PTHR46358">
    <property type="entry name" value="TONSOKU-LIKE PROTEIN"/>
    <property type="match status" value="1"/>
</dbReference>
<evidence type="ECO:0000256" key="12">
    <source>
        <dbReference type="ARBA" id="ARBA00023204"/>
    </source>
</evidence>
<sequence>MLPLSLCASVCLCLSSARYMTFSPAWVVTLSLSLSLDCVAGQFREAADEHRQELQLSESVKDVIGAAVANRRIGECLAEMGSYKNALKHQRTHLSLARSVDNDIEEQRAWATIGRTYLYMHETSQSRESLSEAEDAFRQSLLIVDEKLGGKVCERELSEMRARLYLNLGFLYDSTRDSVKSSQYIRKSIFIAEKNNLYEDLYRANFQLSNIRLRSEQHSQAIRSLEAAKECARKMKEKFLESECFSNIGQVLLSLGDLVAGKRSLKQAYRLGSQQDSEHESIRRLLRYAIKGCQVEEALSDLPEGEHLARMGLSEELGDLCCKVGAYRKAVDCYRTQLSEAEAVGRPDRELAVIHVSLATTFNDLKDYKQSVSHYQAELQLRKGNPREECETWLNVALAREEDGQEFEESEPCYQRALESAERAHSTPLQVRVLRLLLSAQQKRGLPQAEGTQARLQELAQHQAGSEEEEEEEEGSETLEESEPLGESELELSDSGTWATVTGCTLYPQWNRRNEKGETVLHRACIEGNLRHAQNLVAKGHPLNPRDYCGWTPLHEACNHGHLEIVQLLLDSGVNMNDPGGSRCEGITPLHDAITCGNFQVAELLIQRGASVTVLNAKGQSPLDSLSDWYQTYSKHLDKDTKQQCCQTQRLLKAALTSGPRRAGQASQESDLFDSERSELSVSLPSRERGRERRLQETSELSAGNRNLPHPSQRGAGHLAQHIGDPSSSSTQASGTNRPGWGSVGDVGSDDEEDGDEDLMVLLRSVKRRPRVTGQQSGQAPEGDRLSPPGLCDDRDFPDEPDTDWDSSRGRNQERDLEAPNAGRAVYLQAMRGLGSAKSRLLEPGHSTSPPPPPLAGSDRPALVPEEQDLAEDWLEDDLRLARPRKRARGEQHWGAGSSERAAIGSSEESQVQSLTLAPTTHTSSSSVSSSRLGLKNKRRSRQMRMTQIVDRSVLGRSGRSGEQGLGASVPSESEMVRIVIWLLQSVAQPVLVAVAPVIRVRVRVQDKLFLIPVPHRDSETRDISWLAEQASQRYYKECGLRPRLTLKKEGALLASDDPVLHVLQSNEEVLAEVMSWDLPPLSDRYKRACQSLATAENRLVLRIMEMQENSACFSLANLSLGPVRLPPVLRALKQQNSTRELCLSGDRLCDRLLGELADTLSTLPGLARLDLANNHITAPGLRDLRTLGLLLLLLFQSLEELDLSLNPLGDACAPSVAHLLTSCPALSTLRLQACRLTARLFHQQRPLLAEAITEAVHLKTLVLSHNQLGSGVETALRSLPHQSLTRLELSCVASSPADPHFLEPLVRYLGQEGCALTHLNLSGNRLTDECASDLSRCLLLCGSLVSLDLSANPGITGRGLERLLLAIAGRSVGMQYLSLAGECRYGGGLLVGSLSPSSQDHQQLGFK</sequence>
<keyword evidence="6" id="KW-0433">Leucine-rich repeat</keyword>
<comment type="similarity">
    <text evidence="3">Belongs to the Tonsoku family.</text>
</comment>
<keyword evidence="20" id="KW-1185">Reference proteome</keyword>
<dbReference type="Pfam" id="PF12796">
    <property type="entry name" value="Ank_2"/>
    <property type="match status" value="1"/>
</dbReference>
<dbReference type="InterPro" id="IPR036770">
    <property type="entry name" value="Ankyrin_rpt-contain_sf"/>
</dbReference>
<keyword evidence="9" id="KW-0802">TPR repeat</keyword>
<dbReference type="SUPFAM" id="SSF48452">
    <property type="entry name" value="TPR-like"/>
    <property type="match status" value="3"/>
</dbReference>
<keyword evidence="13" id="KW-0539">Nucleus</keyword>
<dbReference type="SUPFAM" id="SSF52047">
    <property type="entry name" value="RNI-like"/>
    <property type="match status" value="1"/>
</dbReference>
<protein>
    <recommendedName>
        <fullName evidence="4">Tonsoku-like protein</fullName>
    </recommendedName>
    <alternativeName>
        <fullName evidence="15">NF-kappa-B inhibitor-like protein 2</fullName>
    </alternativeName>
    <alternativeName>
        <fullName evidence="14">Nuclear factor of kappa light polypeptide gene enhancer in B-cells inhibitor-like 2</fullName>
    </alternativeName>
</protein>
<dbReference type="PROSITE" id="PS50297">
    <property type="entry name" value="ANK_REP_REGION"/>
    <property type="match status" value="2"/>
</dbReference>
<keyword evidence="18" id="KW-0732">Signal</keyword>
<feature type="region of interest" description="Disordered" evidence="17">
    <location>
        <begin position="885"/>
        <end position="969"/>
    </location>
</feature>
<keyword evidence="10" id="KW-0156">Chromatin regulator</keyword>
<evidence type="ECO:0000256" key="18">
    <source>
        <dbReference type="SAM" id="SignalP"/>
    </source>
</evidence>
<evidence type="ECO:0000256" key="4">
    <source>
        <dbReference type="ARBA" id="ARBA00017829"/>
    </source>
</evidence>
<comment type="subcellular location">
    <subcellularLocation>
        <location evidence="2">Chromosome</location>
    </subcellularLocation>
    <subcellularLocation>
        <location evidence="1">Nucleus</location>
    </subcellularLocation>
</comment>
<evidence type="ECO:0000256" key="5">
    <source>
        <dbReference type="ARBA" id="ARBA00022454"/>
    </source>
</evidence>
<dbReference type="Gene3D" id="1.25.40.20">
    <property type="entry name" value="Ankyrin repeat-containing domain"/>
    <property type="match status" value="1"/>
</dbReference>
<keyword evidence="5" id="KW-0158">Chromosome</keyword>
<feature type="chain" id="PRO_5021195353" description="Tonsoku-like protein" evidence="18">
    <location>
        <begin position="18"/>
        <end position="1408"/>
    </location>
</feature>
<feature type="compositionally biased region" description="Basic and acidic residues" evidence="17">
    <location>
        <begin position="686"/>
        <end position="697"/>
    </location>
</feature>
<evidence type="ECO:0000256" key="11">
    <source>
        <dbReference type="ARBA" id="ARBA00023043"/>
    </source>
</evidence>
<feature type="compositionally biased region" description="Acidic residues" evidence="17">
    <location>
        <begin position="796"/>
        <end position="805"/>
    </location>
</feature>
<dbReference type="InterPro" id="IPR032675">
    <property type="entry name" value="LRR_dom_sf"/>
</dbReference>
<accession>A0A4W3H6Y5</accession>
<dbReference type="Pfam" id="PF13516">
    <property type="entry name" value="LRR_6"/>
    <property type="match status" value="2"/>
</dbReference>
<keyword evidence="11 16" id="KW-0040">ANK repeat</keyword>
<dbReference type="PANTHER" id="PTHR46358:SF1">
    <property type="entry name" value="TONSOKU-LIKE PROTEIN"/>
    <property type="match status" value="1"/>
</dbReference>